<dbReference type="InterPro" id="IPR005311">
    <property type="entry name" value="PBP_dimer"/>
</dbReference>
<accession>A0ABU1U020</accession>
<dbReference type="Gene3D" id="1.10.10.1230">
    <property type="entry name" value="Penicillin-binding protein, N-terminal non-catalytic domain, head sub-domain"/>
    <property type="match status" value="1"/>
</dbReference>
<dbReference type="InterPro" id="IPR050515">
    <property type="entry name" value="Beta-lactam/transpept"/>
</dbReference>
<feature type="domain" description="Penicillin-binding protein dimerisation" evidence="12">
    <location>
        <begin position="59"/>
        <end position="287"/>
    </location>
</feature>
<dbReference type="SUPFAM" id="SSF56601">
    <property type="entry name" value="beta-lactamase/transpeptidase-like"/>
    <property type="match status" value="1"/>
</dbReference>
<evidence type="ECO:0000259" key="12">
    <source>
        <dbReference type="Pfam" id="PF03717"/>
    </source>
</evidence>
<evidence type="ECO:0000256" key="4">
    <source>
        <dbReference type="ARBA" id="ARBA00022475"/>
    </source>
</evidence>
<dbReference type="PANTHER" id="PTHR30627:SF2">
    <property type="entry name" value="PEPTIDOGLYCAN D,D-TRANSPEPTIDASE MRDA"/>
    <property type="match status" value="1"/>
</dbReference>
<protein>
    <submittedName>
        <fullName evidence="13">Cell division protein FtsI/penicillin-binding protein 2</fullName>
    </submittedName>
</protein>
<dbReference type="InterPro" id="IPR001460">
    <property type="entry name" value="PCN-bd_Tpept"/>
</dbReference>
<evidence type="ECO:0000256" key="8">
    <source>
        <dbReference type="ARBA" id="ARBA00022989"/>
    </source>
</evidence>
<dbReference type="RefSeq" id="WP_310258038.1">
    <property type="nucleotide sequence ID" value="NZ_JAVDWA010000002.1"/>
</dbReference>
<feature type="domain" description="Penicillin-binding protein transpeptidase" evidence="11">
    <location>
        <begin position="340"/>
        <end position="644"/>
    </location>
</feature>
<dbReference type="SUPFAM" id="SSF56519">
    <property type="entry name" value="Penicillin binding protein dimerisation domain"/>
    <property type="match status" value="1"/>
</dbReference>
<keyword evidence="9" id="KW-0472">Membrane</keyword>
<evidence type="ECO:0000256" key="9">
    <source>
        <dbReference type="ARBA" id="ARBA00023136"/>
    </source>
</evidence>
<dbReference type="InterPro" id="IPR012338">
    <property type="entry name" value="Beta-lactam/transpept-like"/>
</dbReference>
<evidence type="ECO:0000256" key="1">
    <source>
        <dbReference type="ARBA" id="ARBA00004167"/>
    </source>
</evidence>
<name>A0ABU1U020_9BACL</name>
<keyword evidence="10" id="KW-0961">Cell wall biogenesis/degradation</keyword>
<evidence type="ECO:0000313" key="13">
    <source>
        <dbReference type="EMBL" id="MDR7072751.1"/>
    </source>
</evidence>
<gene>
    <name evidence="13" type="ORF">J2X07_001728</name>
</gene>
<keyword evidence="5" id="KW-0812">Transmembrane</keyword>
<dbReference type="GO" id="GO:0051301">
    <property type="term" value="P:cell division"/>
    <property type="evidence" value="ECO:0007669"/>
    <property type="project" value="UniProtKB-KW"/>
</dbReference>
<evidence type="ECO:0000313" key="14">
    <source>
        <dbReference type="Proteomes" id="UP001258181"/>
    </source>
</evidence>
<keyword evidence="8" id="KW-1133">Transmembrane helix</keyword>
<keyword evidence="4" id="KW-1003">Cell membrane</keyword>
<dbReference type="Pfam" id="PF03717">
    <property type="entry name" value="PBP_dimer"/>
    <property type="match status" value="1"/>
</dbReference>
<reference evidence="13 14" key="1">
    <citation type="submission" date="2023-07" db="EMBL/GenBank/DDBJ databases">
        <title>Sorghum-associated microbial communities from plants grown in Nebraska, USA.</title>
        <authorList>
            <person name="Schachtman D."/>
        </authorList>
    </citation>
    <scope>NUCLEOTIDE SEQUENCE [LARGE SCALE GENOMIC DNA]</scope>
    <source>
        <strain evidence="13 14">BE211</strain>
    </source>
</reference>
<evidence type="ECO:0000256" key="7">
    <source>
        <dbReference type="ARBA" id="ARBA00022984"/>
    </source>
</evidence>
<evidence type="ECO:0000256" key="3">
    <source>
        <dbReference type="ARBA" id="ARBA00007171"/>
    </source>
</evidence>
<keyword evidence="7" id="KW-0573">Peptidoglycan synthesis</keyword>
<sequence length="684" mass="77068">MKTNSTKKRNHVPIRVNALFLTVFFLFSILVLRLGFLQIVKGEEYKRNAYLTENVTTKLDAPRGKMYDSHYRVVVDNEPVFSITYTRTRDADSEKRLAIAKKLAQLIDKDTSELTDRDRKDYYILLHQKEVEKRISSAEEKNTPPEKLYDLMLAKVTQEDISSFSKQQLEVLAIKSEMDRGYTLSPQRIKIGATEKEMALISEHLPDLPGVDIKPDAARSYPFGDSFRDMFGQVKQIPKLKMDFYTSRGNDRNDMVGTSFLEEQYEALLRGTKSKIKYITDKKGNPVGDPKEEKGARGSDLVLTVDMDLQKEVERVVEEKLKDAIKGKYAYDNKELNKAYIVMMNPKTGAILSMAGKEYDRKTGKFSSIPFGNIYHSYEMGSTVKGATVLTGLQQGVIDPNSVIVDAPLVFGDGGKLKSHNNMGPVNAVQALEQSSNVFMWNIAMRLSGYDYPHKRFKEHKVNEAFQILRNSYSEFGLGVPTGIDLPSEATGYNTGVSDALSQAMYFAIGQFDTYTPMQMAQYVSTIANGGLRMQPHLLEEVREPSEDPNKLGKLLYHFEPKVLNKIEMKESYLDVVHKGFYEVMHGSKGTAAWVFKNKDYNPAGKTGTAEVDKATGLVNKTLIGYAPYDNPEVAFAVVVPKIREGYTNLEIAEGAMDAYFNKKKEGISTDSTTKKNENQVEPR</sequence>
<evidence type="ECO:0000256" key="10">
    <source>
        <dbReference type="ARBA" id="ARBA00023316"/>
    </source>
</evidence>
<keyword evidence="6" id="KW-0133">Cell shape</keyword>
<dbReference type="InterPro" id="IPR036138">
    <property type="entry name" value="PBP_dimer_sf"/>
</dbReference>
<evidence type="ECO:0000256" key="5">
    <source>
        <dbReference type="ARBA" id="ARBA00022692"/>
    </source>
</evidence>
<evidence type="ECO:0000256" key="2">
    <source>
        <dbReference type="ARBA" id="ARBA00004236"/>
    </source>
</evidence>
<comment type="subcellular location">
    <subcellularLocation>
        <location evidence="2">Cell membrane</location>
    </subcellularLocation>
    <subcellularLocation>
        <location evidence="1">Membrane</location>
        <topology evidence="1">Single-pass membrane protein</topology>
    </subcellularLocation>
</comment>
<evidence type="ECO:0000259" key="11">
    <source>
        <dbReference type="Pfam" id="PF00905"/>
    </source>
</evidence>
<dbReference type="EMBL" id="JAVDWA010000002">
    <property type="protein sequence ID" value="MDR7072751.1"/>
    <property type="molecule type" value="Genomic_DNA"/>
</dbReference>
<comment type="similarity">
    <text evidence="3">Belongs to the transpeptidase family.</text>
</comment>
<evidence type="ECO:0000256" key="6">
    <source>
        <dbReference type="ARBA" id="ARBA00022960"/>
    </source>
</evidence>
<dbReference type="Gene3D" id="3.90.1310.10">
    <property type="entry name" value="Penicillin-binding protein 2a (Domain 2)"/>
    <property type="match status" value="1"/>
</dbReference>
<dbReference type="Pfam" id="PF00905">
    <property type="entry name" value="Transpeptidase"/>
    <property type="match status" value="1"/>
</dbReference>
<organism evidence="13 14">
    <name type="scientific">Fictibacillus barbaricus</name>
    <dbReference type="NCBI Taxonomy" id="182136"/>
    <lineage>
        <taxon>Bacteria</taxon>
        <taxon>Bacillati</taxon>
        <taxon>Bacillota</taxon>
        <taxon>Bacilli</taxon>
        <taxon>Bacillales</taxon>
        <taxon>Fictibacillaceae</taxon>
        <taxon>Fictibacillus</taxon>
    </lineage>
</organism>
<keyword evidence="14" id="KW-1185">Reference proteome</keyword>
<keyword evidence="13" id="KW-0132">Cell division</keyword>
<proteinExistence type="inferred from homology"/>
<dbReference type="Gene3D" id="3.40.710.10">
    <property type="entry name" value="DD-peptidase/beta-lactamase superfamily"/>
    <property type="match status" value="1"/>
</dbReference>
<keyword evidence="13" id="KW-0131">Cell cycle</keyword>
<dbReference type="PANTHER" id="PTHR30627">
    <property type="entry name" value="PEPTIDOGLYCAN D,D-TRANSPEPTIDASE"/>
    <property type="match status" value="1"/>
</dbReference>
<comment type="caution">
    <text evidence="13">The sequence shown here is derived from an EMBL/GenBank/DDBJ whole genome shotgun (WGS) entry which is preliminary data.</text>
</comment>
<dbReference type="Proteomes" id="UP001258181">
    <property type="component" value="Unassembled WGS sequence"/>
</dbReference>